<evidence type="ECO:0000256" key="1">
    <source>
        <dbReference type="ARBA" id="ARBA00022729"/>
    </source>
</evidence>
<dbReference type="SUPFAM" id="SSF53850">
    <property type="entry name" value="Periplasmic binding protein-like II"/>
    <property type="match status" value="1"/>
</dbReference>
<organism evidence="4 5">
    <name type="scientific">Tianweitania sediminis</name>
    <dbReference type="NCBI Taxonomy" id="1502156"/>
    <lineage>
        <taxon>Bacteria</taxon>
        <taxon>Pseudomonadati</taxon>
        <taxon>Pseudomonadota</taxon>
        <taxon>Alphaproteobacteria</taxon>
        <taxon>Hyphomicrobiales</taxon>
        <taxon>Phyllobacteriaceae</taxon>
        <taxon>Tianweitania</taxon>
    </lineage>
</organism>
<feature type="chain" id="PRO_5035199315" evidence="3">
    <location>
        <begin position="27"/>
        <end position="336"/>
    </location>
</feature>
<protein>
    <submittedName>
        <fullName evidence="4">Extracellular solute-binding protein</fullName>
    </submittedName>
</protein>
<name>A0A8J7ULY3_9HYPH</name>
<keyword evidence="2" id="KW-0574">Periplasm</keyword>
<dbReference type="Pfam" id="PF13416">
    <property type="entry name" value="SBP_bac_8"/>
    <property type="match status" value="1"/>
</dbReference>
<gene>
    <name evidence="4" type="ORF">J5Y06_22560</name>
</gene>
<evidence type="ECO:0000256" key="3">
    <source>
        <dbReference type="SAM" id="SignalP"/>
    </source>
</evidence>
<dbReference type="PROSITE" id="PS51257">
    <property type="entry name" value="PROKAR_LIPOPROTEIN"/>
    <property type="match status" value="1"/>
</dbReference>
<evidence type="ECO:0000313" key="5">
    <source>
        <dbReference type="Proteomes" id="UP000666240"/>
    </source>
</evidence>
<dbReference type="EMBL" id="JAGIYY010000015">
    <property type="protein sequence ID" value="MBP0441435.1"/>
    <property type="molecule type" value="Genomic_DNA"/>
</dbReference>
<sequence length="336" mass="35616">MKALRAILTVTSLVGACLHSGGPAQADALADLASAAAGKEPVLWYESGTPAQIGKVISAFNAKYPDIKVEFVQDTAGNTIASKIIQESQTGNPTASFITTGAQQLGPLLERSLLAEVDWRALGIDVALTPKPYAAAVAASMFIGLRNSVAVTADKAPTTWEEFTDPEWSGRIGTWVRAPGFSTLAVDLGRDQVKSLLEKLVQLNPFLYQSPNMVAQQLAAGEIDVGIGFYHTSLPAIAAGAPVEIIFLDPIPINTIWAAVIKSGRNVEGAQVLAAWLTSAEGAMVYETATGRGNPLVPGTQAQRVSADKRLVEWPLDQLATYRDIDAEYSKILSAK</sequence>
<reference evidence="4" key="1">
    <citation type="submission" date="2021-03" db="EMBL/GenBank/DDBJ databases">
        <title>Genome sequencing and assembly of Tianweitania sediminis.</title>
        <authorList>
            <person name="Chhetri G."/>
        </authorList>
    </citation>
    <scope>NUCLEOTIDE SEQUENCE</scope>
    <source>
        <strain evidence="4">Z8</strain>
    </source>
</reference>
<keyword evidence="5" id="KW-1185">Reference proteome</keyword>
<evidence type="ECO:0000313" key="4">
    <source>
        <dbReference type="EMBL" id="MBP0441435.1"/>
    </source>
</evidence>
<accession>A0A8J7ULY3</accession>
<dbReference type="PANTHER" id="PTHR30006">
    <property type="entry name" value="THIAMINE-BINDING PERIPLASMIC PROTEIN-RELATED"/>
    <property type="match status" value="1"/>
</dbReference>
<dbReference type="RefSeq" id="WP_209337468.1">
    <property type="nucleotide sequence ID" value="NZ_JAGIYY010000015.1"/>
</dbReference>
<dbReference type="Proteomes" id="UP000666240">
    <property type="component" value="Unassembled WGS sequence"/>
</dbReference>
<feature type="signal peptide" evidence="3">
    <location>
        <begin position="1"/>
        <end position="26"/>
    </location>
</feature>
<dbReference type="Gene3D" id="3.40.190.10">
    <property type="entry name" value="Periplasmic binding protein-like II"/>
    <property type="match status" value="2"/>
</dbReference>
<evidence type="ECO:0000256" key="2">
    <source>
        <dbReference type="ARBA" id="ARBA00022764"/>
    </source>
</evidence>
<dbReference type="AlphaFoldDB" id="A0A8J7ULY3"/>
<proteinExistence type="predicted"/>
<dbReference type="InterPro" id="IPR006059">
    <property type="entry name" value="SBP"/>
</dbReference>
<keyword evidence="1 3" id="KW-0732">Signal</keyword>
<comment type="caution">
    <text evidence="4">The sequence shown here is derived from an EMBL/GenBank/DDBJ whole genome shotgun (WGS) entry which is preliminary data.</text>
</comment>